<dbReference type="EMBL" id="LR134523">
    <property type="protein sequence ID" value="VEJ35734.1"/>
    <property type="molecule type" value="Genomic_DNA"/>
</dbReference>
<dbReference type="NCBIfam" id="TIGR02532">
    <property type="entry name" value="IV_pilin_GFxxxE"/>
    <property type="match status" value="1"/>
</dbReference>
<proteinExistence type="predicted"/>
<dbReference type="KEGG" id="piv:NCTC13079_00899"/>
<dbReference type="SUPFAM" id="SSF54523">
    <property type="entry name" value="Pili subunits"/>
    <property type="match status" value="1"/>
</dbReference>
<name>A0A3S5C2I4_9FIRM</name>
<reference evidence="2 3" key="1">
    <citation type="submission" date="2018-12" db="EMBL/GenBank/DDBJ databases">
        <authorList>
            <consortium name="Pathogen Informatics"/>
        </authorList>
    </citation>
    <scope>NUCLEOTIDE SEQUENCE [LARGE SCALE GENOMIC DNA]</scope>
    <source>
        <strain evidence="2 3">NCTC13079</strain>
    </source>
</reference>
<organism evidence="2 3">
    <name type="scientific">Aedoeadaptatus ivorii</name>
    <dbReference type="NCBI Taxonomy" id="54006"/>
    <lineage>
        <taxon>Bacteria</taxon>
        <taxon>Bacillati</taxon>
        <taxon>Bacillota</taxon>
        <taxon>Tissierellia</taxon>
        <taxon>Tissierellales</taxon>
        <taxon>Peptoniphilaceae</taxon>
        <taxon>Aedoeadaptatus</taxon>
    </lineage>
</organism>
<dbReference type="RefSeq" id="WP_164715223.1">
    <property type="nucleotide sequence ID" value="NZ_LR134523.1"/>
</dbReference>
<protein>
    <submittedName>
        <fullName evidence="2">Tfp pilus assembly protein FimT</fullName>
    </submittedName>
</protein>
<feature type="transmembrane region" description="Helical" evidence="1">
    <location>
        <begin position="6"/>
        <end position="32"/>
    </location>
</feature>
<dbReference type="Proteomes" id="UP000269544">
    <property type="component" value="Chromosome"/>
</dbReference>
<keyword evidence="1" id="KW-0472">Membrane</keyword>
<evidence type="ECO:0000313" key="3">
    <source>
        <dbReference type="Proteomes" id="UP000269544"/>
    </source>
</evidence>
<accession>A0A3S5C2I4</accession>
<keyword evidence="1" id="KW-0812">Transmembrane</keyword>
<evidence type="ECO:0000313" key="2">
    <source>
        <dbReference type="EMBL" id="VEJ35734.1"/>
    </source>
</evidence>
<dbReference type="InterPro" id="IPR012902">
    <property type="entry name" value="N_methyl_site"/>
</dbReference>
<sequence>MNHKIPAMTLIEVLCTVAVLAIVVSIASLGYFGVQRFRAERQIYGMKAELNDLRREAMVKRKSCRMDFFEDRYALEDGSETKTVVYEPGTYMRLCRTANRKDYFEFSASGRPSNSGMVEFETKSGRYLLILSPVNARIRVEEIREE</sequence>
<dbReference type="AlphaFoldDB" id="A0A3S5C2I4"/>
<evidence type="ECO:0000256" key="1">
    <source>
        <dbReference type="SAM" id="Phobius"/>
    </source>
</evidence>
<dbReference type="InterPro" id="IPR045584">
    <property type="entry name" value="Pilin-like"/>
</dbReference>
<gene>
    <name evidence="2" type="ORF">NCTC13079_00899</name>
</gene>
<keyword evidence="3" id="KW-1185">Reference proteome</keyword>
<keyword evidence="1" id="KW-1133">Transmembrane helix</keyword>